<name>Q7Y3F4_BPSC1</name>
<organism evidence="6 7">
    <name type="scientific">Streptococcus phage C1</name>
    <dbReference type="NCBI Taxonomy" id="2907838"/>
    <lineage>
        <taxon>Viruses</taxon>
        <taxon>Duplodnaviria</taxon>
        <taxon>Heunggongvirae</taxon>
        <taxon>Uroviricota</taxon>
        <taxon>Caudoviricetes</taxon>
        <taxon>Rountreeviridae</taxon>
        <taxon>Fischettivirus</taxon>
        <taxon>Fischettivirus C1</taxon>
    </lineage>
</organism>
<evidence type="ECO:0000256" key="2">
    <source>
        <dbReference type="ARBA" id="ARBA00022692"/>
    </source>
</evidence>
<keyword evidence="3 5" id="KW-1133">Transmembrane helix</keyword>
<sequence length="108" mass="12264">MIYLLILNSADFISGILNGIALGDISSKKLKKGIIGKLLQWIVIAVTITMKPVIHVDLLTYVIIYYYIMEVISILENVAWYLPVPKKLLNVLAQFKEIENEVKSNEQD</sequence>
<accession>Q7Y3F4</accession>
<keyword evidence="4 5" id="KW-0472">Membrane</keyword>
<proteinExistence type="predicted"/>
<reference evidence="6 7" key="1">
    <citation type="journal article" date="2003" name="J. Bacteriol.">
        <title>Genomic sequence of C1, the first streptococcal phage.</title>
        <authorList>
            <person name="Nelson D."/>
            <person name="Schuch R."/>
            <person name="Zhu S."/>
            <person name="Tscherne D.M."/>
            <person name="Fischetti V.A."/>
        </authorList>
    </citation>
    <scope>NUCLEOTIDE SEQUENCE</scope>
</reference>
<dbReference type="NCBIfam" id="TIGR01593">
    <property type="entry name" value="holin_tox_secr"/>
    <property type="match status" value="1"/>
</dbReference>
<evidence type="ECO:0000256" key="4">
    <source>
        <dbReference type="ARBA" id="ARBA00023136"/>
    </source>
</evidence>
<keyword evidence="7" id="KW-1185">Reference proteome</keyword>
<protein>
    <submittedName>
        <fullName evidence="6">Holin</fullName>
    </submittedName>
</protein>
<reference evidence="6 7" key="2">
    <citation type="journal article" date="2006" name="Proc. Natl. Acad. Sci. U.S.A.">
        <title>PlyC: a multimeric bacteriophage lysin.</title>
        <authorList>
            <person name="Nelson D."/>
            <person name="Schuch R."/>
            <person name="Chahales P."/>
            <person name="Zhu S."/>
            <person name="Fischetti V.A."/>
        </authorList>
    </citation>
    <scope>NUCLEOTIDE SEQUENCE [LARGE SCALE GENOMIC DNA]</scope>
</reference>
<dbReference type="EMBL" id="AY212251">
    <property type="protein sequence ID" value="AAP42307.1"/>
    <property type="molecule type" value="Genomic_DNA"/>
</dbReference>
<evidence type="ECO:0000256" key="3">
    <source>
        <dbReference type="ARBA" id="ARBA00022989"/>
    </source>
</evidence>
<dbReference type="GeneID" id="1489933"/>
<evidence type="ECO:0000313" key="7">
    <source>
        <dbReference type="Proteomes" id="UP000001773"/>
    </source>
</evidence>
<keyword evidence="2 5" id="KW-0812">Transmembrane</keyword>
<evidence type="ECO:0000256" key="1">
    <source>
        <dbReference type="ARBA" id="ARBA00004301"/>
    </source>
</evidence>
<dbReference type="InterPro" id="IPR006480">
    <property type="entry name" value="Phage_holin_4_1"/>
</dbReference>
<dbReference type="Proteomes" id="UP000001773">
    <property type="component" value="Segment"/>
</dbReference>
<dbReference type="Pfam" id="PF05105">
    <property type="entry name" value="Phage_holin_4_1"/>
    <property type="match status" value="1"/>
</dbReference>
<dbReference type="RefSeq" id="NP_852014.1">
    <property type="nucleotide sequence ID" value="NC_004814.1"/>
</dbReference>
<evidence type="ECO:0000256" key="5">
    <source>
        <dbReference type="SAM" id="Phobius"/>
    </source>
</evidence>
<gene>
    <name evidence="6" type="primary">orf8</name>
</gene>
<evidence type="ECO:0000313" key="6">
    <source>
        <dbReference type="EMBL" id="AAP42307.1"/>
    </source>
</evidence>
<dbReference type="GO" id="GO:0033644">
    <property type="term" value="C:host cell membrane"/>
    <property type="evidence" value="ECO:0007669"/>
    <property type="project" value="UniProtKB-SubCell"/>
</dbReference>
<feature type="transmembrane region" description="Helical" evidence="5">
    <location>
        <begin position="62"/>
        <end position="82"/>
    </location>
</feature>
<dbReference type="KEGG" id="vg:1489933"/>
<comment type="subcellular location">
    <subcellularLocation>
        <location evidence="1">Host membrane</location>
        <topology evidence="1">Multi-pass membrane protein</topology>
    </subcellularLocation>
</comment>